<feature type="compositionally biased region" description="Polar residues" evidence="1">
    <location>
        <begin position="26"/>
        <end position="35"/>
    </location>
</feature>
<dbReference type="EMBL" id="CP002545">
    <property type="protein sequence ID" value="ADY51248.1"/>
    <property type="molecule type" value="Genomic_DNA"/>
</dbReference>
<reference evidence="4 5" key="1">
    <citation type="journal article" date="2011" name="Stand. Genomic Sci.">
        <title>Complete genome sequence of the gliding, heparinolytic Pedobacter saltans type strain (113).</title>
        <authorList>
            <person name="Liolios K."/>
            <person name="Sikorski J."/>
            <person name="Lu M."/>
            <person name="Nolan M."/>
            <person name="Lapidus A."/>
            <person name="Lucas S."/>
            <person name="Hammon N."/>
            <person name="Deshpande S."/>
            <person name="Cheng J.F."/>
            <person name="Tapia R."/>
            <person name="Han C."/>
            <person name="Goodwin L."/>
            <person name="Pitluck S."/>
            <person name="Huntemann M."/>
            <person name="Ivanova N."/>
            <person name="Pagani I."/>
            <person name="Mavromatis K."/>
            <person name="Ovchinikova G."/>
            <person name="Pati A."/>
            <person name="Chen A."/>
            <person name="Palaniappan K."/>
            <person name="Land M."/>
            <person name="Hauser L."/>
            <person name="Brambilla E.M."/>
            <person name="Kotsyurbenko O."/>
            <person name="Rohde M."/>
            <person name="Tindall B.J."/>
            <person name="Abt B."/>
            <person name="Goker M."/>
            <person name="Detter J.C."/>
            <person name="Woyke T."/>
            <person name="Bristow J."/>
            <person name="Eisen J.A."/>
            <person name="Markowitz V."/>
            <person name="Hugenholtz P."/>
            <person name="Klenk H.P."/>
            <person name="Kyrpides N.C."/>
        </authorList>
    </citation>
    <scope>NUCLEOTIDE SEQUENCE [LARGE SCALE GENOMIC DNA]</scope>
    <source>
        <strain evidence="5">ATCC 51119 / DSM 12145 / JCM 21818 / LMG 10337 / NBRC 100064 / NCIMB 13643</strain>
    </source>
</reference>
<evidence type="ECO:0000256" key="1">
    <source>
        <dbReference type="SAM" id="MobiDB-lite"/>
    </source>
</evidence>
<dbReference type="PROSITE" id="PS51257">
    <property type="entry name" value="PROKAR_LIPOPROTEIN"/>
    <property type="match status" value="1"/>
</dbReference>
<feature type="chain" id="PRO_5003260188" description="DUF3347 domain-containing protein" evidence="2">
    <location>
        <begin position="20"/>
        <end position="189"/>
    </location>
</feature>
<dbReference type="OrthoDB" id="5513217at2"/>
<dbReference type="eggNOG" id="COG0845">
    <property type="taxonomic scope" value="Bacteria"/>
</dbReference>
<evidence type="ECO:0000313" key="4">
    <source>
        <dbReference type="EMBL" id="ADY51248.1"/>
    </source>
</evidence>
<dbReference type="InterPro" id="IPR021782">
    <property type="entry name" value="DUF3347"/>
</dbReference>
<keyword evidence="5" id="KW-1185">Reference proteome</keyword>
<dbReference type="HOGENOM" id="CLU_101306_0_0_10"/>
<dbReference type="Proteomes" id="UP000000310">
    <property type="component" value="Chromosome"/>
</dbReference>
<feature type="signal peptide" evidence="2">
    <location>
        <begin position="1"/>
        <end position="19"/>
    </location>
</feature>
<dbReference type="Pfam" id="PF11827">
    <property type="entry name" value="DUF3347"/>
    <property type="match status" value="1"/>
</dbReference>
<protein>
    <recommendedName>
        <fullName evidence="3">DUF3347 domain-containing protein</fullName>
    </recommendedName>
</protein>
<feature type="domain" description="DUF3347" evidence="3">
    <location>
        <begin position="66"/>
        <end position="142"/>
    </location>
</feature>
<evidence type="ECO:0000256" key="2">
    <source>
        <dbReference type="SAM" id="SignalP"/>
    </source>
</evidence>
<keyword evidence="2" id="KW-0732">Signal</keyword>
<proteinExistence type="predicted"/>
<feature type="compositionally biased region" description="Basic and acidic residues" evidence="1">
    <location>
        <begin position="36"/>
        <end position="50"/>
    </location>
</feature>
<reference evidence="5" key="2">
    <citation type="submission" date="2011-02" db="EMBL/GenBank/DDBJ databases">
        <title>The complete genome of Pedobacter saltans DSM 12145.</title>
        <authorList>
            <consortium name="US DOE Joint Genome Institute (JGI-PGF)"/>
            <person name="Lucas S."/>
            <person name="Copeland A."/>
            <person name="Lapidus A."/>
            <person name="Bruce D."/>
            <person name="Goodwin L."/>
            <person name="Pitluck S."/>
            <person name="Kyrpides N."/>
            <person name="Mavromatis K."/>
            <person name="Pagani I."/>
            <person name="Ivanova N."/>
            <person name="Ovchinnikova G."/>
            <person name="Lu M."/>
            <person name="Detter J.C."/>
            <person name="Han C."/>
            <person name="Land M."/>
            <person name="Hauser L."/>
            <person name="Markowitz V."/>
            <person name="Cheng J.-F."/>
            <person name="Hugenholtz P."/>
            <person name="Woyke T."/>
            <person name="Wu D."/>
            <person name="Tindall B."/>
            <person name="Pomrenke H.G."/>
            <person name="Brambilla E."/>
            <person name="Klenk H.-P."/>
            <person name="Eisen J.A."/>
        </authorList>
    </citation>
    <scope>NUCLEOTIDE SEQUENCE [LARGE SCALE GENOMIC DNA]</scope>
    <source>
        <strain evidence="5">ATCC 51119 / DSM 12145 / JCM 21818 / LMG 10337 / NBRC 100064 / NCIMB 13643</strain>
    </source>
</reference>
<sequence length="189" mass="20733">MNLKNLFKVSFVAISLSLAACNNSNKTANSGQNQENHVHDNSHEGHEHAESGANVPSFSDEKIGNVYHHYIHLKNSLVSANDNEAENAAAELENALYAVNNAEIANQAKLIKEASDLETRRSYLDKLSNQLVDYFTANKPSSGVIYVQNCPMANNDAGGVWLSNEKQVSNPYYGDNMLKCGTNVSEIKM</sequence>
<evidence type="ECO:0000313" key="5">
    <source>
        <dbReference type="Proteomes" id="UP000000310"/>
    </source>
</evidence>
<accession>F0S827</accession>
<gene>
    <name evidence="4" type="ordered locus">Pedsa_0672</name>
</gene>
<dbReference type="KEGG" id="psn:Pedsa_0672"/>
<dbReference type="STRING" id="762903.Pedsa_0672"/>
<dbReference type="AlphaFoldDB" id="F0S827"/>
<name>F0S827_PSESL</name>
<organism evidence="4 5">
    <name type="scientific">Pseudopedobacter saltans (strain ATCC 51119 / DSM 12145 / JCM 21818 / CCUG 39354 / LMG 10337 / NBRC 100064 / NCIMB 13643)</name>
    <name type="common">Pedobacter saltans</name>
    <dbReference type="NCBI Taxonomy" id="762903"/>
    <lineage>
        <taxon>Bacteria</taxon>
        <taxon>Pseudomonadati</taxon>
        <taxon>Bacteroidota</taxon>
        <taxon>Sphingobacteriia</taxon>
        <taxon>Sphingobacteriales</taxon>
        <taxon>Sphingobacteriaceae</taxon>
        <taxon>Pseudopedobacter</taxon>
    </lineage>
</organism>
<evidence type="ECO:0000259" key="3">
    <source>
        <dbReference type="Pfam" id="PF11827"/>
    </source>
</evidence>
<dbReference type="RefSeq" id="WP_013631749.1">
    <property type="nucleotide sequence ID" value="NC_015177.1"/>
</dbReference>
<feature type="region of interest" description="Disordered" evidence="1">
    <location>
        <begin position="26"/>
        <end position="57"/>
    </location>
</feature>